<dbReference type="KEGG" id="salm:D0Y50_08245"/>
<protein>
    <recommendedName>
        <fullName evidence="3">Two pore domain potassium channel family protein</fullName>
    </recommendedName>
</protein>
<name>A0A346NLF0_9ALTE</name>
<accession>A0A346NLF0</accession>
<proteinExistence type="predicted"/>
<evidence type="ECO:0008006" key="3">
    <source>
        <dbReference type="Google" id="ProtNLM"/>
    </source>
</evidence>
<gene>
    <name evidence="1" type="ORF">D0Y50_08245</name>
</gene>
<evidence type="ECO:0000313" key="1">
    <source>
        <dbReference type="EMBL" id="AXR06357.1"/>
    </source>
</evidence>
<evidence type="ECO:0000313" key="2">
    <source>
        <dbReference type="Proteomes" id="UP000262073"/>
    </source>
</evidence>
<keyword evidence="2" id="KW-1185">Reference proteome</keyword>
<sequence length="95" mass="10406">MNSLYYSIVVMATLGDSTITAHGGLTRVIVAFEVATALSLTVFKIGGYYGERATLEAQQSESRIIRELQNVGLGRPCQPLQTVDPAAGWWKRLFT</sequence>
<dbReference type="Proteomes" id="UP000262073">
    <property type="component" value="Chromosome"/>
</dbReference>
<reference evidence="1 2" key="1">
    <citation type="submission" date="2018-08" db="EMBL/GenBank/DDBJ databases">
        <title>Salinimonas sediminis sp. nov., a piezophilic bacterium isolated from a deep-sea sediment sample from the New Britain Trench.</title>
        <authorList>
            <person name="Cao J."/>
        </authorList>
    </citation>
    <scope>NUCLEOTIDE SEQUENCE [LARGE SCALE GENOMIC DNA]</scope>
    <source>
        <strain evidence="1 2">N102</strain>
    </source>
</reference>
<dbReference type="EMBL" id="CP031769">
    <property type="protein sequence ID" value="AXR06357.1"/>
    <property type="molecule type" value="Genomic_DNA"/>
</dbReference>
<organism evidence="1 2">
    <name type="scientific">Salinimonas sediminis</name>
    <dbReference type="NCBI Taxonomy" id="2303538"/>
    <lineage>
        <taxon>Bacteria</taxon>
        <taxon>Pseudomonadati</taxon>
        <taxon>Pseudomonadota</taxon>
        <taxon>Gammaproteobacteria</taxon>
        <taxon>Alteromonadales</taxon>
        <taxon>Alteromonadaceae</taxon>
        <taxon>Alteromonas/Salinimonas group</taxon>
        <taxon>Salinimonas</taxon>
    </lineage>
</organism>
<dbReference type="AlphaFoldDB" id="A0A346NLF0"/>
<dbReference type="OrthoDB" id="9853687at2"/>
<dbReference type="RefSeq" id="WP_117316403.1">
    <property type="nucleotide sequence ID" value="NZ_CP031769.1"/>
</dbReference>